<dbReference type="Gene3D" id="3.30.950.30">
    <property type="entry name" value="Schlafen, AAA domain"/>
    <property type="match status" value="1"/>
</dbReference>
<dbReference type="InterPro" id="IPR038475">
    <property type="entry name" value="RecG_C_sf"/>
</dbReference>
<gene>
    <name evidence="2" type="ORF">CLCY_1c00990</name>
</gene>
<sequence length="372" mass="43404">MMNKQKLLYLVSKGENSKVDFKLKLSIDTESNKKEFSKDIVAIANTRAGRGYLIFGVEDKRREIIGINPEDFKEEKLQQIIASRIDPPVPIKLEIVDVDKDKKVAVITIYNTNQRPHQMRENGAFYIRRGSTTDIMRKDEIASMIHEYGLLPYETIPIYSASLSDFNNEHIRSYLRNFNVIDNIDYSILEGLGIVSRDLDSSNYVPTYGGILLFSDNPQKYLPYSIIQIHNTTNTSKERTMVCDGNILDMLNKSCSIIEKYKNKQIPIEIIEDLLGNSVLHRDYFAINNCIEVYIKDNCIEIINPGYKKYKDTAESYLKRNMWLYLKLLSLDSKRRFFNKNIRAKDLINKNLKVRYYNVESKNLFKVVIRYH</sequence>
<accession>A0A0J8D3X2</accession>
<evidence type="ECO:0000313" key="3">
    <source>
        <dbReference type="Proteomes" id="UP000036756"/>
    </source>
</evidence>
<dbReference type="InterPro" id="IPR007421">
    <property type="entry name" value="Schlafen_AlbA_2_dom"/>
</dbReference>
<dbReference type="STRING" id="1121307.CLCY_1c00990"/>
<dbReference type="Proteomes" id="UP000036756">
    <property type="component" value="Unassembled WGS sequence"/>
</dbReference>
<dbReference type="EMBL" id="LFVU01000028">
    <property type="protein sequence ID" value="KMT20865.1"/>
    <property type="molecule type" value="Genomic_DNA"/>
</dbReference>
<dbReference type="PANTHER" id="PTHR30595">
    <property type="entry name" value="GLPR-RELATED TRANSCRIPTIONAL REPRESSOR"/>
    <property type="match status" value="1"/>
</dbReference>
<feature type="domain" description="Schlafen AlbA-2" evidence="1">
    <location>
        <begin position="15"/>
        <end position="136"/>
    </location>
</feature>
<dbReference type="Pfam" id="PF04326">
    <property type="entry name" value="SLFN_AlbA_2"/>
    <property type="match status" value="1"/>
</dbReference>
<reference evidence="2 3" key="1">
    <citation type="submission" date="2015-06" db="EMBL/GenBank/DDBJ databases">
        <title>Draft genome sequence of the purine-degrading Clostridium cylindrosporum HC-1 (DSM 605).</title>
        <authorList>
            <person name="Poehlein A."/>
            <person name="Schiel-Bengelsdorf B."/>
            <person name="Bengelsdorf F."/>
            <person name="Daniel R."/>
            <person name="Duerre P."/>
        </authorList>
    </citation>
    <scope>NUCLEOTIDE SEQUENCE [LARGE SCALE GENOMIC DNA]</scope>
    <source>
        <strain evidence="2 3">DSM 605</strain>
    </source>
</reference>
<proteinExistence type="predicted"/>
<protein>
    <submittedName>
        <fullName evidence="2">Transcriptional regulator</fullName>
    </submittedName>
</protein>
<dbReference type="Gene3D" id="3.30.565.60">
    <property type="match status" value="1"/>
</dbReference>
<dbReference type="AlphaFoldDB" id="A0A0J8D3X2"/>
<evidence type="ECO:0000313" key="2">
    <source>
        <dbReference type="EMBL" id="KMT20865.1"/>
    </source>
</evidence>
<dbReference type="PANTHER" id="PTHR30595:SF6">
    <property type="entry name" value="SCHLAFEN ALBA-2 DOMAIN-CONTAINING PROTEIN"/>
    <property type="match status" value="1"/>
</dbReference>
<comment type="caution">
    <text evidence="2">The sequence shown here is derived from an EMBL/GenBank/DDBJ whole genome shotgun (WGS) entry which is preliminary data.</text>
</comment>
<evidence type="ECO:0000259" key="1">
    <source>
        <dbReference type="Pfam" id="PF04326"/>
    </source>
</evidence>
<dbReference type="PATRIC" id="fig|1121307.3.peg.460"/>
<dbReference type="InterPro" id="IPR038461">
    <property type="entry name" value="Schlafen_AlbA_2_dom_sf"/>
</dbReference>
<organism evidence="2 3">
    <name type="scientific">Clostridium cylindrosporum DSM 605</name>
    <dbReference type="NCBI Taxonomy" id="1121307"/>
    <lineage>
        <taxon>Bacteria</taxon>
        <taxon>Bacillati</taxon>
        <taxon>Bacillota</taxon>
        <taxon>Clostridia</taxon>
        <taxon>Eubacteriales</taxon>
        <taxon>Clostridiaceae</taxon>
        <taxon>Clostridium</taxon>
    </lineage>
</organism>
<name>A0A0J8D3X2_CLOCY</name>
<keyword evidence="3" id="KW-1185">Reference proteome</keyword>